<keyword evidence="5 7" id="KW-1133">Transmembrane helix</keyword>
<evidence type="ECO:0000256" key="2">
    <source>
        <dbReference type="ARBA" id="ARBA00022448"/>
    </source>
</evidence>
<feature type="transmembrane region" description="Helical" evidence="7">
    <location>
        <begin position="265"/>
        <end position="284"/>
    </location>
</feature>
<dbReference type="GO" id="GO:0005886">
    <property type="term" value="C:plasma membrane"/>
    <property type="evidence" value="ECO:0007669"/>
    <property type="project" value="UniProtKB-SubCell"/>
</dbReference>
<keyword evidence="3" id="KW-1003">Cell membrane</keyword>
<evidence type="ECO:0000313" key="12">
    <source>
        <dbReference type="Proteomes" id="UP000321891"/>
    </source>
</evidence>
<sequence>MVSLSRVHLTALIVASMLFMEQLDGTILSTALPSIANSLHVDTVATSVALTAYIIGLAIFIPASGALADRLGSRTVLSGAIIMFVLCSVACASAHSLTFLACMRTLQGIGGALMVPVGRLVVLRSTPREELVRTMTWMMLPATLGPLLGPVVGGFITTYLSWRWNFYLNIPVGIIGLILTRRFIPEVREKHPPPFDLKGMFLAGGGLALLSLVAELFSHNEGTKSLILTLLLMGTGLMSIYGLHAQRIRAPLLDFRLLATDTFRISVIGGAASRIAVGAFPFLLPTFLQIGTGMTAAQSGMVTFLAPVGAIGIRPFVPAILRKWGFRRVLVTNGLSAGILAALLAQYHRGQSLWVLAAILLASGMAQSVQFSAYNTIAYADIPASRMSAATSFYATMQQLMLSLGICIAAGTLTLTGILNFHSEPTPHDFVIAFLVVGFISLLATPAAARLAPNAGAVLTGKKA</sequence>
<feature type="transmembrane region" description="Helical" evidence="7">
    <location>
        <begin position="48"/>
        <end position="68"/>
    </location>
</feature>
<evidence type="ECO:0000256" key="7">
    <source>
        <dbReference type="SAM" id="Phobius"/>
    </source>
</evidence>
<accession>A0A0D6N3H2</accession>
<evidence type="ECO:0000259" key="8">
    <source>
        <dbReference type="PROSITE" id="PS50850"/>
    </source>
</evidence>
<comment type="subcellular location">
    <subcellularLocation>
        <location evidence="1">Cell membrane</location>
        <topology evidence="1">Multi-pass membrane protein</topology>
    </subcellularLocation>
</comment>
<protein>
    <submittedName>
        <fullName evidence="10">MFS transporter</fullName>
    </submittedName>
    <submittedName>
        <fullName evidence="9">Major facilitator superfamily multidrug resistance transporter</fullName>
    </submittedName>
</protein>
<dbReference type="EMBL" id="BJVU01000001">
    <property type="protein sequence ID" value="GEL57691.1"/>
    <property type="molecule type" value="Genomic_DNA"/>
</dbReference>
<evidence type="ECO:0000256" key="5">
    <source>
        <dbReference type="ARBA" id="ARBA00022989"/>
    </source>
</evidence>
<feature type="transmembrane region" description="Helical" evidence="7">
    <location>
        <begin position="226"/>
        <end position="244"/>
    </location>
</feature>
<keyword evidence="12" id="KW-1185">Reference proteome</keyword>
<reference evidence="9 11" key="1">
    <citation type="submission" date="2012-11" db="EMBL/GenBank/DDBJ databases">
        <title>Whole genome sequence of Acetobacter cibinongensis 4H-1.</title>
        <authorList>
            <person name="Azuma Y."/>
            <person name="Higashiura N."/>
            <person name="Hirakawa H."/>
            <person name="Matsushita K."/>
        </authorList>
    </citation>
    <scope>NUCLEOTIDE SEQUENCE [LARGE SCALE GENOMIC DNA]</scope>
    <source>
        <strain evidence="9 11">4H-1</strain>
    </source>
</reference>
<comment type="caution">
    <text evidence="9">The sequence shown here is derived from an EMBL/GenBank/DDBJ whole genome shotgun (WGS) entry which is preliminary data.</text>
</comment>
<dbReference type="Gene3D" id="1.20.1720.10">
    <property type="entry name" value="Multidrug resistance protein D"/>
    <property type="match status" value="1"/>
</dbReference>
<feature type="transmembrane region" description="Helical" evidence="7">
    <location>
        <begin position="106"/>
        <end position="123"/>
    </location>
</feature>
<dbReference type="STRING" id="1231339.Abci_008_204"/>
<accession>A0A6N3SK83</accession>
<dbReference type="Gene3D" id="1.20.1250.20">
    <property type="entry name" value="MFS general substrate transporter like domains"/>
    <property type="match status" value="1"/>
</dbReference>
<feature type="transmembrane region" description="Helical" evidence="7">
    <location>
        <begin position="135"/>
        <end position="160"/>
    </location>
</feature>
<dbReference type="Proteomes" id="UP000321891">
    <property type="component" value="Unassembled WGS sequence"/>
</dbReference>
<evidence type="ECO:0000313" key="9">
    <source>
        <dbReference type="EMBL" id="GAN60071.1"/>
    </source>
</evidence>
<dbReference type="RefSeq" id="WP_048838128.1">
    <property type="nucleotide sequence ID" value="NZ_BAMV01000008.1"/>
</dbReference>
<dbReference type="EMBL" id="BAMV01000008">
    <property type="protein sequence ID" value="GAN60071.1"/>
    <property type="molecule type" value="Genomic_DNA"/>
</dbReference>
<feature type="domain" description="Major facilitator superfamily (MFS) profile" evidence="8">
    <location>
        <begin position="10"/>
        <end position="456"/>
    </location>
</feature>
<feature type="transmembrane region" description="Helical" evidence="7">
    <location>
        <begin position="329"/>
        <end position="347"/>
    </location>
</feature>
<dbReference type="PRINTS" id="PR01036">
    <property type="entry name" value="TCRTETB"/>
</dbReference>
<dbReference type="InterPro" id="IPR020846">
    <property type="entry name" value="MFS_dom"/>
</dbReference>
<dbReference type="Proteomes" id="UP000032671">
    <property type="component" value="Unassembled WGS sequence"/>
</dbReference>
<reference evidence="10 12" key="2">
    <citation type="submission" date="2019-07" db="EMBL/GenBank/DDBJ databases">
        <title>Whole genome shotgun sequence of Acetobacter cibinongensis NBRC 16605.</title>
        <authorList>
            <person name="Hosoyama A."/>
            <person name="Uohara A."/>
            <person name="Ohji S."/>
            <person name="Ichikawa N."/>
        </authorList>
    </citation>
    <scope>NUCLEOTIDE SEQUENCE [LARGE SCALE GENOMIC DNA]</scope>
    <source>
        <strain evidence="10 12">NBRC 16605</strain>
    </source>
</reference>
<dbReference type="PANTHER" id="PTHR42718">
    <property type="entry name" value="MAJOR FACILITATOR SUPERFAMILY MULTIDRUG TRANSPORTER MFSC"/>
    <property type="match status" value="1"/>
</dbReference>
<dbReference type="PANTHER" id="PTHR42718:SF46">
    <property type="entry name" value="BLR6921 PROTEIN"/>
    <property type="match status" value="1"/>
</dbReference>
<dbReference type="PROSITE" id="PS50850">
    <property type="entry name" value="MFS"/>
    <property type="match status" value="1"/>
</dbReference>
<feature type="transmembrane region" description="Helical" evidence="7">
    <location>
        <begin position="80"/>
        <end position="100"/>
    </location>
</feature>
<feature type="transmembrane region" description="Helical" evidence="7">
    <location>
        <begin position="196"/>
        <end position="214"/>
    </location>
</feature>
<evidence type="ECO:0000256" key="3">
    <source>
        <dbReference type="ARBA" id="ARBA00022475"/>
    </source>
</evidence>
<evidence type="ECO:0000313" key="11">
    <source>
        <dbReference type="Proteomes" id="UP000032671"/>
    </source>
</evidence>
<evidence type="ECO:0000256" key="1">
    <source>
        <dbReference type="ARBA" id="ARBA00004651"/>
    </source>
</evidence>
<keyword evidence="4 7" id="KW-0812">Transmembrane</keyword>
<dbReference type="InterPro" id="IPR011701">
    <property type="entry name" value="MFS"/>
</dbReference>
<name>A0A0D6N3H2_9PROT</name>
<evidence type="ECO:0000313" key="10">
    <source>
        <dbReference type="EMBL" id="GEL57691.1"/>
    </source>
</evidence>
<proteinExistence type="predicted"/>
<evidence type="ECO:0000256" key="4">
    <source>
        <dbReference type="ARBA" id="ARBA00022692"/>
    </source>
</evidence>
<dbReference type="InterPro" id="IPR036259">
    <property type="entry name" value="MFS_trans_sf"/>
</dbReference>
<organism evidence="9 11">
    <name type="scientific">Acetobacter cibinongensis</name>
    <dbReference type="NCBI Taxonomy" id="146475"/>
    <lineage>
        <taxon>Bacteria</taxon>
        <taxon>Pseudomonadati</taxon>
        <taxon>Pseudomonadota</taxon>
        <taxon>Alphaproteobacteria</taxon>
        <taxon>Acetobacterales</taxon>
        <taxon>Acetobacteraceae</taxon>
        <taxon>Acetobacter</taxon>
    </lineage>
</organism>
<keyword evidence="2" id="KW-0813">Transport</keyword>
<feature type="transmembrane region" description="Helical" evidence="7">
    <location>
        <begin position="400"/>
        <end position="419"/>
    </location>
</feature>
<dbReference type="SUPFAM" id="SSF103473">
    <property type="entry name" value="MFS general substrate transporter"/>
    <property type="match status" value="1"/>
</dbReference>
<dbReference type="GO" id="GO:0022857">
    <property type="term" value="F:transmembrane transporter activity"/>
    <property type="evidence" value="ECO:0007669"/>
    <property type="project" value="InterPro"/>
</dbReference>
<dbReference type="AlphaFoldDB" id="A0A0D6N3H2"/>
<keyword evidence="6 7" id="KW-0472">Membrane</keyword>
<feature type="transmembrane region" description="Helical" evidence="7">
    <location>
        <begin position="353"/>
        <end position="379"/>
    </location>
</feature>
<dbReference type="Pfam" id="PF07690">
    <property type="entry name" value="MFS_1"/>
    <property type="match status" value="1"/>
</dbReference>
<evidence type="ECO:0000256" key="6">
    <source>
        <dbReference type="ARBA" id="ARBA00023136"/>
    </source>
</evidence>
<gene>
    <name evidence="10" type="primary">yieO</name>
    <name evidence="9" type="ORF">Abci_008_204</name>
    <name evidence="10" type="ORF">ACI01nite_02930</name>
</gene>
<feature type="transmembrane region" description="Helical" evidence="7">
    <location>
        <begin position="296"/>
        <end position="317"/>
    </location>
</feature>
<feature type="transmembrane region" description="Helical" evidence="7">
    <location>
        <begin position="166"/>
        <end position="184"/>
    </location>
</feature>
<feature type="transmembrane region" description="Helical" evidence="7">
    <location>
        <begin position="431"/>
        <end position="452"/>
    </location>
</feature>